<evidence type="ECO:0000313" key="1">
    <source>
        <dbReference type="EMBL" id="CAA9484687.1"/>
    </source>
</evidence>
<proteinExistence type="predicted"/>
<accession>A0A6J4S4G3</accession>
<dbReference type="AlphaFoldDB" id="A0A6J4S4G3"/>
<sequence length="33" mass="3199">MKQPRATALAVVSVTAALGVPAAAHAAKVPTAE</sequence>
<dbReference type="EMBL" id="CADCVP010000115">
    <property type="protein sequence ID" value="CAA9484687.1"/>
    <property type="molecule type" value="Genomic_DNA"/>
</dbReference>
<feature type="non-terminal residue" evidence="1">
    <location>
        <position position="33"/>
    </location>
</feature>
<organism evidence="1">
    <name type="scientific">uncultured Solirubrobacteraceae bacterium</name>
    <dbReference type="NCBI Taxonomy" id="1162706"/>
    <lineage>
        <taxon>Bacteria</taxon>
        <taxon>Bacillati</taxon>
        <taxon>Actinomycetota</taxon>
        <taxon>Thermoleophilia</taxon>
        <taxon>Solirubrobacterales</taxon>
        <taxon>Solirubrobacteraceae</taxon>
        <taxon>environmental samples</taxon>
    </lineage>
</organism>
<gene>
    <name evidence="1" type="ORF">AVDCRST_MAG69-989</name>
</gene>
<name>A0A6J4S4G3_9ACTN</name>
<protein>
    <submittedName>
        <fullName evidence="1">Uncharacterized protein</fullName>
    </submittedName>
</protein>
<reference evidence="1" key="1">
    <citation type="submission" date="2020-02" db="EMBL/GenBank/DDBJ databases">
        <authorList>
            <person name="Meier V. D."/>
        </authorList>
    </citation>
    <scope>NUCLEOTIDE SEQUENCE</scope>
    <source>
        <strain evidence="1">AVDCRST_MAG69</strain>
    </source>
</reference>